<evidence type="ECO:0000259" key="1">
    <source>
        <dbReference type="Pfam" id="PF06985"/>
    </source>
</evidence>
<dbReference type="InterPro" id="IPR052895">
    <property type="entry name" value="HetReg/Transcr_Mod"/>
</dbReference>
<keyword evidence="3" id="KW-1185">Reference proteome</keyword>
<dbReference type="PANTHER" id="PTHR24148">
    <property type="entry name" value="ANKYRIN REPEAT DOMAIN-CONTAINING PROTEIN 39 HOMOLOG-RELATED"/>
    <property type="match status" value="1"/>
</dbReference>
<dbReference type="PANTHER" id="PTHR24148:SF64">
    <property type="entry name" value="HETEROKARYON INCOMPATIBILITY DOMAIN-CONTAINING PROTEIN"/>
    <property type="match status" value="1"/>
</dbReference>
<evidence type="ECO:0000313" key="3">
    <source>
        <dbReference type="Proteomes" id="UP001497453"/>
    </source>
</evidence>
<dbReference type="Pfam" id="PF06985">
    <property type="entry name" value="HET"/>
    <property type="match status" value="1"/>
</dbReference>
<sequence length="445" mass="49968">MELRLLVPASPELQSPGPSIDLDGQRWILTEPLDVNGGDIPPYVCVSYVWGKDTMPNLNPFHPDIPMSSRTHSVVCATVRSIRPSAIWVDAFCIPPSPVVTRRATLESMGYIYGHAKCVVAVLSPHSFSAVLEMSRVRNPDETKFYLLDILEKDSWVESIWTYQEIVNNTEIFFIGEDSGGAVLEGPLAARRRYPKLDAFEDLVADWRCDLPCSRCAAGIISNLDRRVYDDKKNYFYSMIGAVADTPSGRSTASTVDSLAEKFMSICERKGDYSFIFTSTPRDERPGYRWRPRPGMVRALITYRCEGERLEGVREGDNIMLKDIIIARRAPSVNSNGISYIREWLKLGKNAEYETDEILALFLQALRTLDFTGSQHYITTDDGAFFPQNEISQDTPVLIYISRSLRYANFGAPGLAVIGEGQHKVYIPGVFAGFRDVESQSEILL</sequence>
<gene>
    <name evidence="2" type="ORF">GFSPODELE1_LOCUS2012</name>
</gene>
<organism evidence="2 3">
    <name type="scientific">Somion occarium</name>
    <dbReference type="NCBI Taxonomy" id="3059160"/>
    <lineage>
        <taxon>Eukaryota</taxon>
        <taxon>Fungi</taxon>
        <taxon>Dikarya</taxon>
        <taxon>Basidiomycota</taxon>
        <taxon>Agaricomycotina</taxon>
        <taxon>Agaricomycetes</taxon>
        <taxon>Polyporales</taxon>
        <taxon>Cerrenaceae</taxon>
        <taxon>Somion</taxon>
    </lineage>
</organism>
<dbReference type="Proteomes" id="UP001497453">
    <property type="component" value="Chromosome 10"/>
</dbReference>
<proteinExistence type="predicted"/>
<protein>
    <recommendedName>
        <fullName evidence="1">Heterokaryon incompatibility domain-containing protein</fullName>
    </recommendedName>
</protein>
<feature type="domain" description="Heterokaryon incompatibility" evidence="1">
    <location>
        <begin position="43"/>
        <end position="140"/>
    </location>
</feature>
<evidence type="ECO:0000313" key="2">
    <source>
        <dbReference type="EMBL" id="CAL1698125.1"/>
    </source>
</evidence>
<accession>A0ABP1CR29</accession>
<name>A0ABP1CR29_9APHY</name>
<reference evidence="3" key="1">
    <citation type="submission" date="2024-04" db="EMBL/GenBank/DDBJ databases">
        <authorList>
            <person name="Shaw F."/>
            <person name="Minotto A."/>
        </authorList>
    </citation>
    <scope>NUCLEOTIDE SEQUENCE [LARGE SCALE GENOMIC DNA]</scope>
</reference>
<dbReference type="EMBL" id="OZ037953">
    <property type="protein sequence ID" value="CAL1698125.1"/>
    <property type="molecule type" value="Genomic_DNA"/>
</dbReference>
<dbReference type="InterPro" id="IPR010730">
    <property type="entry name" value="HET"/>
</dbReference>